<gene>
    <name evidence="1" type="ORF">P353_08150</name>
</gene>
<reference evidence="1 2" key="1">
    <citation type="submission" date="2013-09" db="EMBL/GenBank/DDBJ databases">
        <title>High correlation between genotypes and phenotypes of environmental bacteria Comamonas testosteroni strains.</title>
        <authorList>
            <person name="Liu L."/>
            <person name="Zhu W."/>
            <person name="Xia X."/>
            <person name="Xu B."/>
            <person name="Luo M."/>
            <person name="Wang G."/>
        </authorList>
    </citation>
    <scope>NUCLEOTIDE SEQUENCE [LARGE SCALE GENOMIC DNA]</scope>
    <source>
        <strain evidence="1 2">JL40</strain>
    </source>
</reference>
<dbReference type="Proteomes" id="UP000029553">
    <property type="component" value="Unassembled WGS sequence"/>
</dbReference>
<comment type="caution">
    <text evidence="1">The sequence shown here is derived from an EMBL/GenBank/DDBJ whole genome shotgun (WGS) entry which is preliminary data.</text>
</comment>
<sequence>MGRFSPCGGDRPDLIQEIKMKTLDLFHEAASDVGSTTALVSVRLESAEDRARRIVSDIMKARHICVGAFSAGKDSSVLASVILLTGAELKTQGYEVPPIVIVHSQTGIENPVVARLALAELKKMELFAQRHQLDLRVLLGYPDLNDSFPVRVIGGRALPAFASSRPDCSTDLKVKVNTKLLNQLMRSAPNLGDWKAPVVMTGVRQNESAARDKRIEERQESAEGMWVNDQGHLRASPILLHTVDDVWEHLGMCAAGVYDSYSDFSDTMELYKAAGGSSCVIVADMKMSGSSKPCGARTGCWACTRIGPHDRSAEQMIDSDLVRYGFMKPLNRLRNWIANTQYDWSMRQFVGRSIASDGYIEIGADTYSPDTLKKLLVYTLTAERKSGVQIISIQQLFAIDARWSLYAIAPPFSALKIYLDLQNNDGWEEAPVVPVFPKTDVPKVGRIHVGDDWYKVTGIKSAVGLRDVGLEMYADSCNVGLKSLSNGALVCDYEEADAFSVDAVGAADFLEFLAEDYIASYCDPSCSDWTYGFKTYLRMGTISLATGQSRMTDEILRRSQWRQEHELHGQRAWLDLEHRCDQLHTAQIALL</sequence>
<evidence type="ECO:0008006" key="3">
    <source>
        <dbReference type="Google" id="ProtNLM"/>
    </source>
</evidence>
<dbReference type="Gene3D" id="3.40.50.620">
    <property type="entry name" value="HUPs"/>
    <property type="match status" value="1"/>
</dbReference>
<accession>A0A096HPC9</accession>
<dbReference type="EMBL" id="AWOR01000037">
    <property type="protein sequence ID" value="KGH30822.1"/>
    <property type="molecule type" value="Genomic_DNA"/>
</dbReference>
<dbReference type="InterPro" id="IPR014729">
    <property type="entry name" value="Rossmann-like_a/b/a_fold"/>
</dbReference>
<evidence type="ECO:0000313" key="2">
    <source>
        <dbReference type="Proteomes" id="UP000029553"/>
    </source>
</evidence>
<dbReference type="AlphaFoldDB" id="A0A096HPC9"/>
<proteinExistence type="predicted"/>
<evidence type="ECO:0000313" key="1">
    <source>
        <dbReference type="EMBL" id="KGH30822.1"/>
    </source>
</evidence>
<protein>
    <recommendedName>
        <fullName evidence="3">Phosphoadenosine phosphosulphate reductase domain-containing protein</fullName>
    </recommendedName>
</protein>
<dbReference type="SUPFAM" id="SSF52402">
    <property type="entry name" value="Adenine nucleotide alpha hydrolases-like"/>
    <property type="match status" value="1"/>
</dbReference>
<organism evidence="1 2">
    <name type="scientific">Comamonas testosteroni</name>
    <name type="common">Pseudomonas testosteroni</name>
    <dbReference type="NCBI Taxonomy" id="285"/>
    <lineage>
        <taxon>Bacteria</taxon>
        <taxon>Pseudomonadati</taxon>
        <taxon>Pseudomonadota</taxon>
        <taxon>Betaproteobacteria</taxon>
        <taxon>Burkholderiales</taxon>
        <taxon>Comamonadaceae</taxon>
        <taxon>Comamonas</taxon>
    </lineage>
</organism>
<name>A0A096HPC9_COMTE</name>